<dbReference type="AlphaFoldDB" id="A0A517PAR3"/>
<feature type="compositionally biased region" description="Pro residues" evidence="2">
    <location>
        <begin position="84"/>
        <end position="102"/>
    </location>
</feature>
<sequence length="349" mass="35907">MPVVLPAPLRIATVALGITATGLFVEPIVAAPPTAFRVSPKVMQRLRGTPTPAPLPTPETPAPEAVAPTGRTAVPAPADSVAPVPAPPELPTPATPPPPLKPAPASAAPTAPPTGTAALPNEAAAGDWAPGDDVEERDWRWIVVHHTATEAGSVEAIHRAHSRRRDADGNPWRGIGYHFLIGNGDGMTDGAVEATFRWRDQLAGAHAGRRAENERGVGVCLVGDFESVDPSPAQLDAARRLIAFLRDRYDVPADRVLPHDAVAATACPGKRLTIEMLLDPAAVPVAALVPEPAAAAAPVPVPAAAPVPAAVPAPAGDDEDDYLPTGLSAPAADDGPSLTLPRFRSQDAP</sequence>
<dbReference type="SMART" id="SM00701">
    <property type="entry name" value="PGRP"/>
    <property type="match status" value="1"/>
</dbReference>
<reference evidence="5 6" key="1">
    <citation type="submission" date="2019-02" db="EMBL/GenBank/DDBJ databases">
        <title>Deep-cultivation of Planctomycetes and their phenomic and genomic characterization uncovers novel biology.</title>
        <authorList>
            <person name="Wiegand S."/>
            <person name="Jogler M."/>
            <person name="Boedeker C."/>
            <person name="Pinto D."/>
            <person name="Vollmers J."/>
            <person name="Rivas-Marin E."/>
            <person name="Kohn T."/>
            <person name="Peeters S.H."/>
            <person name="Heuer A."/>
            <person name="Rast P."/>
            <person name="Oberbeckmann S."/>
            <person name="Bunk B."/>
            <person name="Jeske O."/>
            <person name="Meyerdierks A."/>
            <person name="Storesund J.E."/>
            <person name="Kallscheuer N."/>
            <person name="Luecker S."/>
            <person name="Lage O.M."/>
            <person name="Pohl T."/>
            <person name="Merkel B.J."/>
            <person name="Hornburger P."/>
            <person name="Mueller R.-W."/>
            <person name="Bruemmer F."/>
            <person name="Labrenz M."/>
            <person name="Spormann A.M."/>
            <person name="Op den Camp H."/>
            <person name="Overmann J."/>
            <person name="Amann R."/>
            <person name="Jetten M.S.M."/>
            <person name="Mascher T."/>
            <person name="Medema M.H."/>
            <person name="Devos D.P."/>
            <person name="Kaster A.-K."/>
            <person name="Ovreas L."/>
            <person name="Rohde M."/>
            <person name="Galperin M.Y."/>
            <person name="Jogler C."/>
        </authorList>
    </citation>
    <scope>NUCLEOTIDE SEQUENCE [LARGE SCALE GENOMIC DNA]</scope>
    <source>
        <strain evidence="5 6">CA12</strain>
    </source>
</reference>
<dbReference type="EMBL" id="CP036265">
    <property type="protein sequence ID" value="QDT16465.1"/>
    <property type="molecule type" value="Genomic_DNA"/>
</dbReference>
<evidence type="ECO:0000259" key="3">
    <source>
        <dbReference type="SMART" id="SM00644"/>
    </source>
</evidence>
<protein>
    <submittedName>
        <fullName evidence="5">N-acetylmuramoyl-L-alanine amidase</fullName>
    </submittedName>
</protein>
<dbReference type="GO" id="GO:0008270">
    <property type="term" value="F:zinc ion binding"/>
    <property type="evidence" value="ECO:0007669"/>
    <property type="project" value="InterPro"/>
</dbReference>
<dbReference type="Gene3D" id="3.40.80.10">
    <property type="entry name" value="Peptidoglycan recognition protein-like"/>
    <property type="match status" value="1"/>
</dbReference>
<dbReference type="SMART" id="SM00644">
    <property type="entry name" value="Ami_2"/>
    <property type="match status" value="1"/>
</dbReference>
<dbReference type="KEGG" id="acaf:CA12_25690"/>
<dbReference type="InterPro" id="IPR002502">
    <property type="entry name" value="Amidase_domain"/>
</dbReference>
<dbReference type="OrthoDB" id="9811296at2"/>
<dbReference type="InterPro" id="IPR006619">
    <property type="entry name" value="PGRP_domain_met/bac"/>
</dbReference>
<dbReference type="GO" id="GO:0009253">
    <property type="term" value="P:peptidoglycan catabolic process"/>
    <property type="evidence" value="ECO:0007669"/>
    <property type="project" value="InterPro"/>
</dbReference>
<gene>
    <name evidence="5" type="ORF">CA12_25690</name>
</gene>
<dbReference type="RefSeq" id="WP_145359288.1">
    <property type="nucleotide sequence ID" value="NZ_CP036265.1"/>
</dbReference>
<dbReference type="Proteomes" id="UP000318741">
    <property type="component" value="Chromosome"/>
</dbReference>
<evidence type="ECO:0000259" key="4">
    <source>
        <dbReference type="SMART" id="SM00701"/>
    </source>
</evidence>
<evidence type="ECO:0000256" key="2">
    <source>
        <dbReference type="SAM" id="MobiDB-lite"/>
    </source>
</evidence>
<evidence type="ECO:0000256" key="1">
    <source>
        <dbReference type="ARBA" id="ARBA00007553"/>
    </source>
</evidence>
<feature type="domain" description="N-acetylmuramoyl-L-alanine amidase" evidence="3">
    <location>
        <begin position="129"/>
        <end position="269"/>
    </location>
</feature>
<organism evidence="5 6">
    <name type="scientific">Alienimonas californiensis</name>
    <dbReference type="NCBI Taxonomy" id="2527989"/>
    <lineage>
        <taxon>Bacteria</taxon>
        <taxon>Pseudomonadati</taxon>
        <taxon>Planctomycetota</taxon>
        <taxon>Planctomycetia</taxon>
        <taxon>Planctomycetales</taxon>
        <taxon>Planctomycetaceae</taxon>
        <taxon>Alienimonas</taxon>
    </lineage>
</organism>
<feature type="compositionally biased region" description="Low complexity" evidence="2">
    <location>
        <begin position="62"/>
        <end position="83"/>
    </location>
</feature>
<accession>A0A517PAR3</accession>
<dbReference type="InterPro" id="IPR036505">
    <property type="entry name" value="Amidase/PGRP_sf"/>
</dbReference>
<proteinExistence type="inferred from homology"/>
<evidence type="ECO:0000313" key="5">
    <source>
        <dbReference type="EMBL" id="QDT16465.1"/>
    </source>
</evidence>
<evidence type="ECO:0000313" key="6">
    <source>
        <dbReference type="Proteomes" id="UP000318741"/>
    </source>
</evidence>
<feature type="compositionally biased region" description="Pro residues" evidence="2">
    <location>
        <begin position="51"/>
        <end position="61"/>
    </location>
</feature>
<feature type="compositionally biased region" description="Low complexity" evidence="2">
    <location>
        <begin position="103"/>
        <end position="120"/>
    </location>
</feature>
<comment type="similarity">
    <text evidence="1">Belongs to the N-acetylmuramoyl-L-alanine amidase 2 family.</text>
</comment>
<feature type="domain" description="Peptidoglycan recognition protein family" evidence="4">
    <location>
        <begin position="116"/>
        <end position="258"/>
    </location>
</feature>
<dbReference type="PANTHER" id="PTHR11022:SF41">
    <property type="entry name" value="PEPTIDOGLYCAN-RECOGNITION PROTEIN LC-RELATED"/>
    <property type="match status" value="1"/>
</dbReference>
<dbReference type="SUPFAM" id="SSF55846">
    <property type="entry name" value="N-acetylmuramoyl-L-alanine amidase-like"/>
    <property type="match status" value="1"/>
</dbReference>
<dbReference type="CDD" id="cd06583">
    <property type="entry name" value="PGRP"/>
    <property type="match status" value="1"/>
</dbReference>
<dbReference type="InterPro" id="IPR015510">
    <property type="entry name" value="PGRP"/>
</dbReference>
<keyword evidence="6" id="KW-1185">Reference proteome</keyword>
<feature type="region of interest" description="Disordered" evidence="2">
    <location>
        <begin position="305"/>
        <end position="349"/>
    </location>
</feature>
<name>A0A517PAR3_9PLAN</name>
<dbReference type="GO" id="GO:0008745">
    <property type="term" value="F:N-acetylmuramoyl-L-alanine amidase activity"/>
    <property type="evidence" value="ECO:0007669"/>
    <property type="project" value="InterPro"/>
</dbReference>
<dbReference type="Pfam" id="PF01510">
    <property type="entry name" value="Amidase_2"/>
    <property type="match status" value="1"/>
</dbReference>
<dbReference type="PANTHER" id="PTHR11022">
    <property type="entry name" value="PEPTIDOGLYCAN RECOGNITION PROTEIN"/>
    <property type="match status" value="1"/>
</dbReference>
<feature type="region of interest" description="Disordered" evidence="2">
    <location>
        <begin position="46"/>
        <end position="132"/>
    </location>
</feature>